<protein>
    <submittedName>
        <fullName evidence="1">Uncharacterized protein</fullName>
    </submittedName>
</protein>
<name>A0AAV5C514_ELECO</name>
<comment type="caution">
    <text evidence="1">The sequence shown here is derived from an EMBL/GenBank/DDBJ whole genome shotgun (WGS) entry which is preliminary data.</text>
</comment>
<evidence type="ECO:0000313" key="1">
    <source>
        <dbReference type="EMBL" id="GJM92739.1"/>
    </source>
</evidence>
<dbReference type="EMBL" id="BQKI01000004">
    <property type="protein sequence ID" value="GJM92739.1"/>
    <property type="molecule type" value="Genomic_DNA"/>
</dbReference>
<accession>A0AAV5C514</accession>
<gene>
    <name evidence="1" type="primary">ga09233</name>
    <name evidence="1" type="ORF">PR202_ga09233</name>
</gene>
<dbReference type="AlphaFoldDB" id="A0AAV5C514"/>
<dbReference type="Proteomes" id="UP001054889">
    <property type="component" value="Unassembled WGS sequence"/>
</dbReference>
<proteinExistence type="predicted"/>
<keyword evidence="2" id="KW-1185">Reference proteome</keyword>
<organism evidence="1 2">
    <name type="scientific">Eleusine coracana subsp. coracana</name>
    <dbReference type="NCBI Taxonomy" id="191504"/>
    <lineage>
        <taxon>Eukaryota</taxon>
        <taxon>Viridiplantae</taxon>
        <taxon>Streptophyta</taxon>
        <taxon>Embryophyta</taxon>
        <taxon>Tracheophyta</taxon>
        <taxon>Spermatophyta</taxon>
        <taxon>Magnoliopsida</taxon>
        <taxon>Liliopsida</taxon>
        <taxon>Poales</taxon>
        <taxon>Poaceae</taxon>
        <taxon>PACMAD clade</taxon>
        <taxon>Chloridoideae</taxon>
        <taxon>Cynodonteae</taxon>
        <taxon>Eleusininae</taxon>
        <taxon>Eleusine</taxon>
    </lineage>
</organism>
<reference evidence="1" key="1">
    <citation type="journal article" date="2018" name="DNA Res.">
        <title>Multiple hybrid de novo genome assembly of finger millet, an orphan allotetraploid crop.</title>
        <authorList>
            <person name="Hatakeyama M."/>
            <person name="Aluri S."/>
            <person name="Balachadran M.T."/>
            <person name="Sivarajan S.R."/>
            <person name="Patrignani A."/>
            <person name="Gruter S."/>
            <person name="Poveda L."/>
            <person name="Shimizu-Inatsugi R."/>
            <person name="Baeten J."/>
            <person name="Francoijs K.J."/>
            <person name="Nataraja K.N."/>
            <person name="Reddy Y.A.N."/>
            <person name="Phadnis S."/>
            <person name="Ravikumar R.L."/>
            <person name="Schlapbach R."/>
            <person name="Sreeman S.M."/>
            <person name="Shimizu K.K."/>
        </authorList>
    </citation>
    <scope>NUCLEOTIDE SEQUENCE</scope>
</reference>
<reference evidence="1" key="2">
    <citation type="submission" date="2021-12" db="EMBL/GenBank/DDBJ databases">
        <title>Resequencing data analysis of finger millet.</title>
        <authorList>
            <person name="Hatakeyama M."/>
            <person name="Aluri S."/>
            <person name="Balachadran M.T."/>
            <person name="Sivarajan S.R."/>
            <person name="Poveda L."/>
            <person name="Shimizu-Inatsugi R."/>
            <person name="Schlapbach R."/>
            <person name="Sreeman S.M."/>
            <person name="Shimizu K.K."/>
        </authorList>
    </citation>
    <scope>NUCLEOTIDE SEQUENCE</scope>
</reference>
<sequence length="117" mass="12754">MLVVLEDELDIIRDREVGVADLELGADVILGAAVLATELEREGRFFTGVDGRVLDGVDGWILEGVEDRVSTGREDGTDGFDTVGVDVRLLGVVGLELTEEMLVFRIDDLLLLDPRVD</sequence>
<evidence type="ECO:0000313" key="2">
    <source>
        <dbReference type="Proteomes" id="UP001054889"/>
    </source>
</evidence>